<feature type="transmembrane region" description="Helical" evidence="1">
    <location>
        <begin position="202"/>
        <end position="224"/>
    </location>
</feature>
<keyword evidence="1" id="KW-1133">Transmembrane helix</keyword>
<organism evidence="2 3">
    <name type="scientific">Populus alba x Populus x berolinensis</name>
    <dbReference type="NCBI Taxonomy" id="444605"/>
    <lineage>
        <taxon>Eukaryota</taxon>
        <taxon>Viridiplantae</taxon>
        <taxon>Streptophyta</taxon>
        <taxon>Embryophyta</taxon>
        <taxon>Tracheophyta</taxon>
        <taxon>Spermatophyta</taxon>
        <taxon>Magnoliopsida</taxon>
        <taxon>eudicotyledons</taxon>
        <taxon>Gunneridae</taxon>
        <taxon>Pentapetalae</taxon>
        <taxon>rosids</taxon>
        <taxon>fabids</taxon>
        <taxon>Malpighiales</taxon>
        <taxon>Salicaceae</taxon>
        <taxon>Saliceae</taxon>
        <taxon>Populus</taxon>
    </lineage>
</organism>
<dbReference type="Proteomes" id="UP001164929">
    <property type="component" value="Chromosome 1"/>
</dbReference>
<dbReference type="PANTHER" id="PTHR12861">
    <property type="entry name" value="TRANSLOCON-ASSOCIATED PROTEIN, BETA SUBUNIT PRECURSOR TRAP-BETA SIGNAL SEQUENCE RECEPTOR BETA SUBUNIT"/>
    <property type="match status" value="1"/>
</dbReference>
<evidence type="ECO:0000313" key="3">
    <source>
        <dbReference type="Proteomes" id="UP001164929"/>
    </source>
</evidence>
<comment type="caution">
    <text evidence="2">The sequence shown here is derived from an EMBL/GenBank/DDBJ whole genome shotgun (WGS) entry which is preliminary data.</text>
</comment>
<reference evidence="2 3" key="1">
    <citation type="journal article" date="2023" name="Mol. Ecol. Resour.">
        <title>Chromosome-level genome assembly of a triploid poplar Populus alba 'Berolinensis'.</title>
        <authorList>
            <person name="Chen S."/>
            <person name="Yu Y."/>
            <person name="Wang X."/>
            <person name="Wang S."/>
            <person name="Zhang T."/>
            <person name="Zhou Y."/>
            <person name="He R."/>
            <person name="Meng N."/>
            <person name="Wang Y."/>
            <person name="Liu W."/>
            <person name="Liu Z."/>
            <person name="Liu J."/>
            <person name="Guo Q."/>
            <person name="Huang H."/>
            <person name="Sederoff R.R."/>
            <person name="Wang G."/>
            <person name="Qu G."/>
            <person name="Chen S."/>
        </authorList>
    </citation>
    <scope>NUCLEOTIDE SEQUENCE [LARGE SCALE GENOMIC DNA]</scope>
    <source>
        <strain evidence="2">SC-2020</strain>
    </source>
</reference>
<dbReference type="GO" id="GO:0005783">
    <property type="term" value="C:endoplasmic reticulum"/>
    <property type="evidence" value="ECO:0007669"/>
    <property type="project" value="TreeGrafter"/>
</dbReference>
<protein>
    <submittedName>
        <fullName evidence="2">Translocon-associated protein subunit beta-like</fullName>
    </submittedName>
</protein>
<dbReference type="AlphaFoldDB" id="A0AAD6RRI8"/>
<keyword evidence="1" id="KW-0472">Membrane</keyword>
<feature type="transmembrane region" description="Helical" evidence="1">
    <location>
        <begin position="55"/>
        <end position="79"/>
    </location>
</feature>
<sequence>MKRYRFDVTALDLTITFPMIFGQHSPLSTTVRRPPPYDDHHHYHQMANQITTKPLFTLVLSLLLVSSSIASSDVPFIVAHKKATLSSLKPGAERVSVSIDIYNQGSSTAYDITLVDDHWPQDMFNVISGNTSQSWERLHAGGLLSHSFELEGKVKGLFLGSPAVITFRIPTKAALQEAYSTPILPLDVLADKPPVQKFEWKLLVKYGSLISVISIVVLFVYLLVTPSKSGAAKAGKKRR</sequence>
<keyword evidence="3" id="KW-1185">Reference proteome</keyword>
<name>A0AAD6RRI8_9ROSI</name>
<evidence type="ECO:0000313" key="2">
    <source>
        <dbReference type="EMBL" id="KAJ7013728.1"/>
    </source>
</evidence>
<dbReference type="Pfam" id="PF05753">
    <property type="entry name" value="TRAP_beta"/>
    <property type="match status" value="1"/>
</dbReference>
<evidence type="ECO:0000256" key="1">
    <source>
        <dbReference type="SAM" id="Phobius"/>
    </source>
</evidence>
<keyword evidence="1" id="KW-0812">Transmembrane</keyword>
<proteinExistence type="predicted"/>
<dbReference type="PANTHER" id="PTHR12861:SF3">
    <property type="entry name" value="TRANSLOCON-ASSOCIATED PROTEIN SUBUNIT BETA"/>
    <property type="match status" value="1"/>
</dbReference>
<dbReference type="EMBL" id="JAQIZT010000001">
    <property type="protein sequence ID" value="KAJ7013728.1"/>
    <property type="molecule type" value="Genomic_DNA"/>
</dbReference>
<gene>
    <name evidence="2" type="ORF">NC653_003390</name>
</gene>
<accession>A0AAD6RRI8</accession>